<dbReference type="Pfam" id="PF04290">
    <property type="entry name" value="DctQ"/>
    <property type="match status" value="1"/>
</dbReference>
<name>A0A813CGG9_9DINO</name>
<evidence type="ECO:0000313" key="10">
    <source>
        <dbReference type="EMBL" id="CAE7941577.1"/>
    </source>
</evidence>
<feature type="transmembrane region" description="Helical" evidence="8">
    <location>
        <begin position="144"/>
        <end position="166"/>
    </location>
</feature>
<protein>
    <recommendedName>
        <fullName evidence="9">Tripartite ATP-independent periplasmic transporters DctQ component domain-containing protein</fullName>
    </recommendedName>
</protein>
<evidence type="ECO:0000256" key="3">
    <source>
        <dbReference type="ARBA" id="ARBA00022475"/>
    </source>
</evidence>
<dbReference type="EMBL" id="CAJNJA010094328">
    <property type="protein sequence ID" value="CAE7941577.1"/>
    <property type="molecule type" value="Genomic_DNA"/>
</dbReference>
<comment type="caution">
    <text evidence="10">The sequence shown here is derived from an EMBL/GenBank/DDBJ whole genome shotgun (WGS) entry which is preliminary data.</text>
</comment>
<evidence type="ECO:0000256" key="1">
    <source>
        <dbReference type="ARBA" id="ARBA00004651"/>
    </source>
</evidence>
<keyword evidence="11" id="KW-1185">Reference proteome</keyword>
<organism evidence="10 11">
    <name type="scientific">Symbiodinium necroappetens</name>
    <dbReference type="NCBI Taxonomy" id="1628268"/>
    <lineage>
        <taxon>Eukaryota</taxon>
        <taxon>Sar</taxon>
        <taxon>Alveolata</taxon>
        <taxon>Dinophyceae</taxon>
        <taxon>Suessiales</taxon>
        <taxon>Symbiodiniaceae</taxon>
        <taxon>Symbiodinium</taxon>
    </lineage>
</organism>
<keyword evidence="5" id="KW-0732">Signal</keyword>
<evidence type="ECO:0000256" key="8">
    <source>
        <dbReference type="SAM" id="Phobius"/>
    </source>
</evidence>
<dbReference type="AlphaFoldDB" id="A0A813CGG9"/>
<dbReference type="InterPro" id="IPR018389">
    <property type="entry name" value="DctP_fam"/>
</dbReference>
<gene>
    <name evidence="10" type="ORF">SNEC2469_LOCUS34331</name>
</gene>
<keyword evidence="6 8" id="KW-1133">Transmembrane helix</keyword>
<feature type="domain" description="Tripartite ATP-independent periplasmic transporters DctQ component" evidence="9">
    <location>
        <begin position="125"/>
        <end position="250"/>
    </location>
</feature>
<dbReference type="InterPro" id="IPR038404">
    <property type="entry name" value="TRAP_DctP_sf"/>
</dbReference>
<keyword evidence="7 8" id="KW-0472">Membrane</keyword>
<evidence type="ECO:0000256" key="2">
    <source>
        <dbReference type="ARBA" id="ARBA00022448"/>
    </source>
</evidence>
<evidence type="ECO:0000256" key="5">
    <source>
        <dbReference type="ARBA" id="ARBA00022729"/>
    </source>
</evidence>
<dbReference type="GO" id="GO:0055085">
    <property type="term" value="P:transmembrane transport"/>
    <property type="evidence" value="ECO:0007669"/>
    <property type="project" value="InterPro"/>
</dbReference>
<evidence type="ECO:0000256" key="6">
    <source>
        <dbReference type="ARBA" id="ARBA00022989"/>
    </source>
</evidence>
<feature type="transmembrane region" description="Helical" evidence="8">
    <location>
        <begin position="187"/>
        <end position="209"/>
    </location>
</feature>
<dbReference type="Pfam" id="PF03480">
    <property type="entry name" value="DctP"/>
    <property type="match status" value="1"/>
</dbReference>
<keyword evidence="3" id="KW-1003">Cell membrane</keyword>
<evidence type="ECO:0000313" key="11">
    <source>
        <dbReference type="Proteomes" id="UP000601435"/>
    </source>
</evidence>
<sequence>RGAYPSRAMNGDVWASLPEDIQQVFEDNIDFWTQTNYELSQAAEDEGRAYGEEMGVEFNAVDEAVISEYSDAFAATAQQTAEQMDANGLPGTEILDKAPMTSFETLLRRVCALAAFVGVAAILALMMLTVVTVVFRAIGIAFPGTYSLAELLLIPAVSFSLAYAAMQNEHTRVTLFVDRIKNDRIRRGLDGIMTLLGTLFWVAIGWATIKEAIRRGAQGELSPIINVPVAPFRWAMATAIILLCIVLVFQGVKLLS</sequence>
<dbReference type="InterPro" id="IPR055348">
    <property type="entry name" value="DctQ"/>
</dbReference>
<proteinExistence type="predicted"/>
<feature type="non-terminal residue" evidence="10">
    <location>
        <position position="256"/>
    </location>
</feature>
<dbReference type="Proteomes" id="UP000601435">
    <property type="component" value="Unassembled WGS sequence"/>
</dbReference>
<comment type="subcellular location">
    <subcellularLocation>
        <location evidence="1">Cell membrane</location>
        <topology evidence="1">Multi-pass membrane protein</topology>
    </subcellularLocation>
</comment>
<dbReference type="GO" id="GO:0005886">
    <property type="term" value="C:plasma membrane"/>
    <property type="evidence" value="ECO:0007669"/>
    <property type="project" value="UniProtKB-SubCell"/>
</dbReference>
<dbReference type="Gene3D" id="3.40.190.170">
    <property type="entry name" value="Bacterial extracellular solute-binding protein, family 7"/>
    <property type="match status" value="1"/>
</dbReference>
<feature type="non-terminal residue" evidence="10">
    <location>
        <position position="1"/>
    </location>
</feature>
<feature type="transmembrane region" description="Helical" evidence="8">
    <location>
        <begin position="110"/>
        <end position="138"/>
    </location>
</feature>
<reference evidence="10" key="1">
    <citation type="submission" date="2021-02" db="EMBL/GenBank/DDBJ databases">
        <authorList>
            <person name="Dougan E. K."/>
            <person name="Rhodes N."/>
            <person name="Thang M."/>
            <person name="Chan C."/>
        </authorList>
    </citation>
    <scope>NUCLEOTIDE SEQUENCE</scope>
</reference>
<feature type="transmembrane region" description="Helical" evidence="8">
    <location>
        <begin position="229"/>
        <end position="249"/>
    </location>
</feature>
<evidence type="ECO:0000256" key="4">
    <source>
        <dbReference type="ARBA" id="ARBA00022692"/>
    </source>
</evidence>
<evidence type="ECO:0000256" key="7">
    <source>
        <dbReference type="ARBA" id="ARBA00023136"/>
    </source>
</evidence>
<accession>A0A813CGG9</accession>
<keyword evidence="2" id="KW-0813">Transport</keyword>
<keyword evidence="4 8" id="KW-0812">Transmembrane</keyword>
<evidence type="ECO:0000259" key="9">
    <source>
        <dbReference type="Pfam" id="PF04290"/>
    </source>
</evidence>